<dbReference type="CDD" id="cd10917">
    <property type="entry name" value="CE4_NodB_like_6s_7s"/>
    <property type="match status" value="1"/>
</dbReference>
<dbReference type="InterPro" id="IPR050248">
    <property type="entry name" value="Polysacc_deacetylase_ArnD"/>
</dbReference>
<dbReference type="Gene3D" id="3.20.20.370">
    <property type="entry name" value="Glycoside hydrolase/deacetylase"/>
    <property type="match status" value="1"/>
</dbReference>
<feature type="transmembrane region" description="Helical" evidence="3">
    <location>
        <begin position="6"/>
        <end position="24"/>
    </location>
</feature>
<evidence type="ECO:0000313" key="5">
    <source>
        <dbReference type="EMBL" id="SEA58206.1"/>
    </source>
</evidence>
<feature type="domain" description="NodB homology" evidence="4">
    <location>
        <begin position="67"/>
        <end position="245"/>
    </location>
</feature>
<evidence type="ECO:0000259" key="4">
    <source>
        <dbReference type="PROSITE" id="PS51677"/>
    </source>
</evidence>
<name>A0A1H4CCV0_BIZPA</name>
<evidence type="ECO:0000256" key="2">
    <source>
        <dbReference type="ARBA" id="ARBA00022801"/>
    </source>
</evidence>
<keyword evidence="3" id="KW-0812">Transmembrane</keyword>
<feature type="transmembrane region" description="Helical" evidence="3">
    <location>
        <begin position="31"/>
        <end position="52"/>
    </location>
</feature>
<evidence type="ECO:0000256" key="3">
    <source>
        <dbReference type="SAM" id="Phobius"/>
    </source>
</evidence>
<organism evidence="5 6">
    <name type="scientific">Bizionia paragorgiae</name>
    <dbReference type="NCBI Taxonomy" id="283786"/>
    <lineage>
        <taxon>Bacteria</taxon>
        <taxon>Pseudomonadati</taxon>
        <taxon>Bacteroidota</taxon>
        <taxon>Flavobacteriia</taxon>
        <taxon>Flavobacteriales</taxon>
        <taxon>Flavobacteriaceae</taxon>
        <taxon>Bizionia</taxon>
    </lineage>
</organism>
<dbReference type="SUPFAM" id="SSF88713">
    <property type="entry name" value="Glycoside hydrolase/deacetylase"/>
    <property type="match status" value="1"/>
</dbReference>
<accession>A0A1H4CCV0</accession>
<dbReference type="Proteomes" id="UP000198846">
    <property type="component" value="Unassembled WGS sequence"/>
</dbReference>
<dbReference type="GO" id="GO:0016810">
    <property type="term" value="F:hydrolase activity, acting on carbon-nitrogen (but not peptide) bonds"/>
    <property type="evidence" value="ECO:0007669"/>
    <property type="project" value="InterPro"/>
</dbReference>
<dbReference type="RefSeq" id="WP_092136003.1">
    <property type="nucleotide sequence ID" value="NZ_FNQK01000019.1"/>
</dbReference>
<keyword evidence="2" id="KW-0378">Hydrolase</keyword>
<sequence length="254" mass="28862">MINFKLASSFFTLICCVFILFIVLELLSIWWLIISLLVGFILLGMVSFTMSWNCFTQAFTHKKTTKKIIALTFDDGPHPEYTPKVLALLKQYEAKATFFCIGKHVEKHPEIVQAIINQGHSIGNHSYTHSNTIAFKSKQGWLEEIKRTDALITKITGVSTKLFRPPFGVTTPHLAAALKVTGPICVGWNIRSFDTFFKTPKIISNRVLNHIHPGSIILLHDKQENSLAVLEHILQVLHTEHYDMVTINTLYDEK</sequence>
<dbReference type="PROSITE" id="PS51677">
    <property type="entry name" value="NODB"/>
    <property type="match status" value="1"/>
</dbReference>
<dbReference type="InterPro" id="IPR011330">
    <property type="entry name" value="Glyco_hydro/deAcase_b/a-brl"/>
</dbReference>
<reference evidence="5 6" key="1">
    <citation type="submission" date="2016-10" db="EMBL/GenBank/DDBJ databases">
        <authorList>
            <person name="de Groot N.N."/>
        </authorList>
    </citation>
    <scope>NUCLEOTIDE SEQUENCE [LARGE SCALE GENOMIC DNA]</scope>
    <source>
        <strain evidence="5 6">DSM 23842</strain>
    </source>
</reference>
<keyword evidence="1" id="KW-0479">Metal-binding</keyword>
<keyword evidence="3" id="KW-0472">Membrane</keyword>
<dbReference type="InterPro" id="IPR002509">
    <property type="entry name" value="NODB_dom"/>
</dbReference>
<dbReference type="GO" id="GO:0016020">
    <property type="term" value="C:membrane"/>
    <property type="evidence" value="ECO:0007669"/>
    <property type="project" value="TreeGrafter"/>
</dbReference>
<dbReference type="GO" id="GO:0005975">
    <property type="term" value="P:carbohydrate metabolic process"/>
    <property type="evidence" value="ECO:0007669"/>
    <property type="project" value="InterPro"/>
</dbReference>
<proteinExistence type="predicted"/>
<evidence type="ECO:0000256" key="1">
    <source>
        <dbReference type="ARBA" id="ARBA00022723"/>
    </source>
</evidence>
<dbReference type="GO" id="GO:0046872">
    <property type="term" value="F:metal ion binding"/>
    <property type="evidence" value="ECO:0007669"/>
    <property type="project" value="UniProtKB-KW"/>
</dbReference>
<keyword evidence="6" id="KW-1185">Reference proteome</keyword>
<evidence type="ECO:0000313" key="6">
    <source>
        <dbReference type="Proteomes" id="UP000198846"/>
    </source>
</evidence>
<keyword evidence="3" id="KW-1133">Transmembrane helix</keyword>
<dbReference type="OrthoDB" id="9812065at2"/>
<dbReference type="Pfam" id="PF01522">
    <property type="entry name" value="Polysacc_deac_1"/>
    <property type="match status" value="1"/>
</dbReference>
<gene>
    <name evidence="5" type="ORF">SAMN04487990_11933</name>
</gene>
<dbReference type="EMBL" id="FNQK01000019">
    <property type="protein sequence ID" value="SEA58206.1"/>
    <property type="molecule type" value="Genomic_DNA"/>
</dbReference>
<dbReference type="STRING" id="283786.SAMN04487990_11933"/>
<dbReference type="PANTHER" id="PTHR10587">
    <property type="entry name" value="GLYCOSYL TRANSFERASE-RELATED"/>
    <property type="match status" value="1"/>
</dbReference>
<dbReference type="AlphaFoldDB" id="A0A1H4CCV0"/>
<protein>
    <submittedName>
        <fullName evidence="5">Peptidoglycan/xylan/chitin deacetylase, PgdA/CDA1 family</fullName>
    </submittedName>
</protein>
<dbReference type="PANTHER" id="PTHR10587:SF133">
    <property type="entry name" value="CHITIN DEACETYLASE 1-RELATED"/>
    <property type="match status" value="1"/>
</dbReference>